<proteinExistence type="predicted"/>
<dbReference type="Pfam" id="PF00046">
    <property type="entry name" value="Homeodomain"/>
    <property type="match status" value="1"/>
</dbReference>
<evidence type="ECO:0000256" key="7">
    <source>
        <dbReference type="RuleBase" id="RU000682"/>
    </source>
</evidence>
<feature type="domain" description="Homeobox" evidence="9">
    <location>
        <begin position="458"/>
        <end position="518"/>
    </location>
</feature>
<dbReference type="OrthoDB" id="8192912at2759"/>
<dbReference type="GO" id="GO:0000978">
    <property type="term" value="F:RNA polymerase II cis-regulatory region sequence-specific DNA binding"/>
    <property type="evidence" value="ECO:0007669"/>
    <property type="project" value="TreeGrafter"/>
</dbReference>
<dbReference type="EMBL" id="BLKM01008356">
    <property type="protein sequence ID" value="GFG33438.1"/>
    <property type="molecule type" value="Genomic_DNA"/>
</dbReference>
<feature type="compositionally biased region" description="Basic and acidic residues" evidence="8">
    <location>
        <begin position="222"/>
        <end position="238"/>
    </location>
</feature>
<dbReference type="SMART" id="SM00389">
    <property type="entry name" value="HOX"/>
    <property type="match status" value="1"/>
</dbReference>
<dbReference type="GO" id="GO:0005634">
    <property type="term" value="C:nucleus"/>
    <property type="evidence" value="ECO:0007669"/>
    <property type="project" value="UniProtKB-SubCell"/>
</dbReference>
<feature type="region of interest" description="Disordered" evidence="8">
    <location>
        <begin position="26"/>
        <end position="132"/>
    </location>
</feature>
<feature type="compositionally biased region" description="Polar residues" evidence="8">
    <location>
        <begin position="553"/>
        <end position="582"/>
    </location>
</feature>
<dbReference type="InterPro" id="IPR017970">
    <property type="entry name" value="Homeobox_CS"/>
</dbReference>
<dbReference type="Gene3D" id="1.10.10.60">
    <property type="entry name" value="Homeodomain-like"/>
    <property type="match status" value="1"/>
</dbReference>
<dbReference type="SUPFAM" id="SSF46689">
    <property type="entry name" value="Homeodomain-like"/>
    <property type="match status" value="1"/>
</dbReference>
<sequence length="582" mass="63907">MMTMNIGMYGMCNTTDTFSSYHQVGPTNNHHNHHNNHHLHHHGTSVIHHYTSSSEMAPSYSSATSTTPPDHHFHHHPTSYYTTQVSVDTYNPSPNTSSQGMHSNENCNNEPGTPPPTATQPSDNIGQTSDSYYNTNSAALHHVQDASQRPAQQHENNVIITSDNGLSYTNLDYGTPNTQTTYHHPHHHNTMTPPSHLADHHPALYPPATINYVTKNHHHHHHEEMVHQGGHQQEELPSHHVSHHHQHQQDGYNVSGSHYMHHSAASPDTGEATQYSPVLVQHHQSPPPISADYHAIHHRHYKEEPCHQLLSEMHQHQMHPASTAVGSGNGSVMMATPGGAGNFHPHPLHHHHHHHHMHHQNPGHHHHHHHLAQQQQQQQSTTAVPTYKWMQVKRNVPKPAVPKPAPSLSDYNTVSCTSGGYGTGLVSGTGVGLGSCNVGGGGLMGTGTLGGVLGGPNSLNNTGRTNFTNKQLTELEKEFHFNKYLTRARRIEIASALQLNETQVKIWFQNRRMKQKKRMKEGLIPTEPITNGGAGGTAGISNLGGVSSGSNSPTSAHSNSDITIAPLSNENSQEMSPSATDH</sequence>
<feature type="region of interest" description="Disordered" evidence="8">
    <location>
        <begin position="516"/>
        <end position="582"/>
    </location>
</feature>
<dbReference type="PROSITE" id="PS50071">
    <property type="entry name" value="HOMEOBOX_2"/>
    <property type="match status" value="1"/>
</dbReference>
<keyword evidence="3 6" id="KW-0238">DNA-binding</keyword>
<keyword evidence="11" id="KW-1185">Reference proteome</keyword>
<organism evidence="10 11">
    <name type="scientific">Coptotermes formosanus</name>
    <name type="common">Formosan subterranean termite</name>
    <dbReference type="NCBI Taxonomy" id="36987"/>
    <lineage>
        <taxon>Eukaryota</taxon>
        <taxon>Metazoa</taxon>
        <taxon>Ecdysozoa</taxon>
        <taxon>Arthropoda</taxon>
        <taxon>Hexapoda</taxon>
        <taxon>Insecta</taxon>
        <taxon>Pterygota</taxon>
        <taxon>Neoptera</taxon>
        <taxon>Polyneoptera</taxon>
        <taxon>Dictyoptera</taxon>
        <taxon>Blattodea</taxon>
        <taxon>Blattoidea</taxon>
        <taxon>Termitoidae</taxon>
        <taxon>Rhinotermitidae</taxon>
        <taxon>Coptotermes</taxon>
    </lineage>
</organism>
<dbReference type="PANTHER" id="PTHR45946:SF4">
    <property type="entry name" value="HOMEOBOX PROTEIN ROUGH-RELATED"/>
    <property type="match status" value="1"/>
</dbReference>
<dbReference type="CDD" id="cd00086">
    <property type="entry name" value="homeodomain"/>
    <property type="match status" value="1"/>
</dbReference>
<dbReference type="InterPro" id="IPR009057">
    <property type="entry name" value="Homeodomain-like_sf"/>
</dbReference>
<evidence type="ECO:0000256" key="1">
    <source>
        <dbReference type="ARBA" id="ARBA00004123"/>
    </source>
</evidence>
<comment type="subcellular location">
    <subcellularLocation>
        <location evidence="1 6 7">Nucleus</location>
    </subcellularLocation>
</comment>
<feature type="compositionally biased region" description="Low complexity" evidence="8">
    <location>
        <begin position="539"/>
        <end position="552"/>
    </location>
</feature>
<evidence type="ECO:0000256" key="2">
    <source>
        <dbReference type="ARBA" id="ARBA00022473"/>
    </source>
</evidence>
<dbReference type="FunFam" id="1.10.10.60:FF:000113">
    <property type="entry name" value="homeobox protein Hox-B1"/>
    <property type="match status" value="1"/>
</dbReference>
<dbReference type="InterPro" id="IPR020479">
    <property type="entry name" value="HD_metazoa"/>
</dbReference>
<keyword evidence="4 6" id="KW-0371">Homeobox</keyword>
<feature type="compositionally biased region" description="Polar residues" evidence="8">
    <location>
        <begin position="119"/>
        <end position="132"/>
    </location>
</feature>
<keyword evidence="5 6" id="KW-0539">Nucleus</keyword>
<feature type="DNA-binding region" description="Homeobox" evidence="6">
    <location>
        <begin position="460"/>
        <end position="519"/>
    </location>
</feature>
<gene>
    <name evidence="10" type="ORF">Cfor_10031</name>
</gene>
<feature type="region of interest" description="Disordered" evidence="8">
    <location>
        <begin position="217"/>
        <end position="250"/>
    </location>
</feature>
<dbReference type="InParanoid" id="A0A6L2PS49"/>
<evidence type="ECO:0000256" key="5">
    <source>
        <dbReference type="ARBA" id="ARBA00023242"/>
    </source>
</evidence>
<feature type="compositionally biased region" description="Basic residues" evidence="8">
    <location>
        <begin position="346"/>
        <end position="371"/>
    </location>
</feature>
<comment type="caution">
    <text evidence="10">The sequence shown here is derived from an EMBL/GenBank/DDBJ whole genome shotgun (WGS) entry which is preliminary data.</text>
</comment>
<reference evidence="11" key="1">
    <citation type="submission" date="2020-01" db="EMBL/GenBank/DDBJ databases">
        <title>Draft genome sequence of the Termite Coptotermes fromosanus.</title>
        <authorList>
            <person name="Itakura S."/>
            <person name="Yosikawa Y."/>
            <person name="Umezawa K."/>
        </authorList>
    </citation>
    <scope>NUCLEOTIDE SEQUENCE [LARGE SCALE GENOMIC DNA]</scope>
</reference>
<dbReference type="Proteomes" id="UP000502823">
    <property type="component" value="Unassembled WGS sequence"/>
</dbReference>
<feature type="compositionally biased region" description="Polar residues" evidence="8">
    <location>
        <begin position="84"/>
        <end position="111"/>
    </location>
</feature>
<dbReference type="InterPro" id="IPR046327">
    <property type="entry name" value="HXA1/B1/D1"/>
</dbReference>
<dbReference type="InterPro" id="IPR001356">
    <property type="entry name" value="HD"/>
</dbReference>
<dbReference type="AlphaFoldDB" id="A0A6L2PS49"/>
<dbReference type="PRINTS" id="PR00024">
    <property type="entry name" value="HOMEOBOX"/>
</dbReference>
<evidence type="ECO:0000256" key="8">
    <source>
        <dbReference type="SAM" id="MobiDB-lite"/>
    </source>
</evidence>
<feature type="compositionally biased region" description="Basic residues" evidence="8">
    <location>
        <begin position="30"/>
        <end position="43"/>
    </location>
</feature>
<dbReference type="PROSITE" id="PS00027">
    <property type="entry name" value="HOMEOBOX_1"/>
    <property type="match status" value="1"/>
</dbReference>
<name>A0A6L2PS49_COPFO</name>
<feature type="region of interest" description="Disordered" evidence="8">
    <location>
        <begin position="346"/>
        <end position="383"/>
    </location>
</feature>
<evidence type="ECO:0000313" key="11">
    <source>
        <dbReference type="Proteomes" id="UP000502823"/>
    </source>
</evidence>
<evidence type="ECO:0000259" key="9">
    <source>
        <dbReference type="PROSITE" id="PS50071"/>
    </source>
</evidence>
<evidence type="ECO:0000256" key="4">
    <source>
        <dbReference type="ARBA" id="ARBA00023155"/>
    </source>
</evidence>
<keyword evidence="2" id="KW-0217">Developmental protein</keyword>
<dbReference type="GO" id="GO:0000981">
    <property type="term" value="F:DNA-binding transcription factor activity, RNA polymerase II-specific"/>
    <property type="evidence" value="ECO:0007669"/>
    <property type="project" value="InterPro"/>
</dbReference>
<evidence type="ECO:0000313" key="10">
    <source>
        <dbReference type="EMBL" id="GFG33438.1"/>
    </source>
</evidence>
<dbReference type="PANTHER" id="PTHR45946">
    <property type="entry name" value="HOMEOBOX PROTEIN ROUGH-RELATED"/>
    <property type="match status" value="1"/>
</dbReference>
<evidence type="ECO:0000256" key="3">
    <source>
        <dbReference type="ARBA" id="ARBA00023125"/>
    </source>
</evidence>
<feature type="compositionally biased region" description="Low complexity" evidence="8">
    <location>
        <begin position="50"/>
        <end position="68"/>
    </location>
</feature>
<protein>
    <recommendedName>
        <fullName evidence="9">Homeobox domain-containing protein</fullName>
    </recommendedName>
</protein>
<accession>A0A6L2PS49</accession>
<evidence type="ECO:0000256" key="6">
    <source>
        <dbReference type="PROSITE-ProRule" id="PRU00108"/>
    </source>
</evidence>